<feature type="chain" id="PRO_5046342477" evidence="1">
    <location>
        <begin position="24"/>
        <end position="132"/>
    </location>
</feature>
<comment type="caution">
    <text evidence="2">The sequence shown here is derived from an EMBL/GenBank/DDBJ whole genome shotgun (WGS) entry which is preliminary data.</text>
</comment>
<organism evidence="2 3">
    <name type="scientific">Hohenbuehelia grisea</name>
    <dbReference type="NCBI Taxonomy" id="104357"/>
    <lineage>
        <taxon>Eukaryota</taxon>
        <taxon>Fungi</taxon>
        <taxon>Dikarya</taxon>
        <taxon>Basidiomycota</taxon>
        <taxon>Agaricomycotina</taxon>
        <taxon>Agaricomycetes</taxon>
        <taxon>Agaricomycetidae</taxon>
        <taxon>Agaricales</taxon>
        <taxon>Pleurotineae</taxon>
        <taxon>Pleurotaceae</taxon>
        <taxon>Hohenbuehelia</taxon>
    </lineage>
</organism>
<dbReference type="EMBL" id="JASNQZ010000003">
    <property type="protein sequence ID" value="KAL0958682.1"/>
    <property type="molecule type" value="Genomic_DNA"/>
</dbReference>
<feature type="signal peptide" evidence="1">
    <location>
        <begin position="1"/>
        <end position="23"/>
    </location>
</feature>
<dbReference type="Gene3D" id="2.60.20.10">
    <property type="entry name" value="Crystallins"/>
    <property type="match status" value="1"/>
</dbReference>
<evidence type="ECO:0000256" key="1">
    <source>
        <dbReference type="SAM" id="SignalP"/>
    </source>
</evidence>
<dbReference type="Proteomes" id="UP001556367">
    <property type="component" value="Unassembled WGS sequence"/>
</dbReference>
<name>A0ABR3JU85_9AGAR</name>
<protein>
    <submittedName>
        <fullName evidence="2">Uncharacterized protein</fullName>
    </submittedName>
</protein>
<evidence type="ECO:0000313" key="2">
    <source>
        <dbReference type="EMBL" id="KAL0958682.1"/>
    </source>
</evidence>
<keyword evidence="1" id="KW-0732">Signal</keyword>
<evidence type="ECO:0000313" key="3">
    <source>
        <dbReference type="Proteomes" id="UP001556367"/>
    </source>
</evidence>
<gene>
    <name evidence="2" type="ORF">HGRIS_014014</name>
</gene>
<accession>A0ABR3JU85</accession>
<keyword evidence="3" id="KW-1185">Reference proteome</keyword>
<proteinExistence type="predicted"/>
<sequence length="132" mass="14886">MKFTQFFLRVVFALFALLAVVTARVVPATTPTTTVAALQPRQSNTFGVIAYALLYLDINYTSQAYPVSDFNTCVNLPSWANDKVSSFKVFTPNRCFFYLDPWCQNVNYNTPNNNNDLRSVGFNDNISSVRCT</sequence>
<reference evidence="3" key="1">
    <citation type="submission" date="2024-06" db="EMBL/GenBank/DDBJ databases">
        <title>Multi-omics analyses provide insights into the biosynthesis of the anticancer antibiotic pleurotin in Hohenbuehelia grisea.</title>
        <authorList>
            <person name="Weaver J.A."/>
            <person name="Alberti F."/>
        </authorList>
    </citation>
    <scope>NUCLEOTIDE SEQUENCE [LARGE SCALE GENOMIC DNA]</scope>
    <source>
        <strain evidence="3">T-177</strain>
    </source>
</reference>